<dbReference type="EMBL" id="DYZA01000212">
    <property type="protein sequence ID" value="HJD98053.1"/>
    <property type="molecule type" value="Genomic_DNA"/>
</dbReference>
<protein>
    <submittedName>
        <fullName evidence="2">Tyrosine--tRNA ligase</fullName>
        <ecNumber evidence="2">6.1.1.1</ecNumber>
    </submittedName>
</protein>
<dbReference type="InterPro" id="IPR036986">
    <property type="entry name" value="S4_RNA-bd_sf"/>
</dbReference>
<organism evidence="2 3">
    <name type="scientific">Mailhella massiliensis</name>
    <dbReference type="NCBI Taxonomy" id="1903261"/>
    <lineage>
        <taxon>Bacteria</taxon>
        <taxon>Pseudomonadati</taxon>
        <taxon>Thermodesulfobacteriota</taxon>
        <taxon>Desulfovibrionia</taxon>
        <taxon>Desulfovibrionales</taxon>
        <taxon>Desulfovibrionaceae</taxon>
        <taxon>Mailhella</taxon>
    </lineage>
</organism>
<dbReference type="PROSITE" id="PS50889">
    <property type="entry name" value="S4"/>
    <property type="match status" value="1"/>
</dbReference>
<accession>A0A921AYE2</accession>
<evidence type="ECO:0000313" key="2">
    <source>
        <dbReference type="EMBL" id="HJD98053.1"/>
    </source>
</evidence>
<feature type="non-terminal residue" evidence="2">
    <location>
        <position position="1"/>
    </location>
</feature>
<keyword evidence="2" id="KW-0436">Ligase</keyword>
<dbReference type="GO" id="GO:0003723">
    <property type="term" value="F:RNA binding"/>
    <property type="evidence" value="ECO:0007669"/>
    <property type="project" value="UniProtKB-KW"/>
</dbReference>
<sequence length="92" mass="9671">AAREGFNNVFRKGGIPEDAITWSVNSAEDDCTPVAILAATGLVPSRGEAKRKIAAGSLKVNGEKIIDGLLPLPAGEYTLKYGKKGFVVLTVK</sequence>
<dbReference type="Proteomes" id="UP000698963">
    <property type="component" value="Unassembled WGS sequence"/>
</dbReference>
<dbReference type="EC" id="6.1.1.1" evidence="2"/>
<gene>
    <name evidence="2" type="ORF">K8W16_10465</name>
</gene>
<dbReference type="AlphaFoldDB" id="A0A921AYE2"/>
<comment type="caution">
    <text evidence="2">The sequence shown here is derived from an EMBL/GenBank/DDBJ whole genome shotgun (WGS) entry which is preliminary data.</text>
</comment>
<evidence type="ECO:0000256" key="1">
    <source>
        <dbReference type="PROSITE-ProRule" id="PRU00182"/>
    </source>
</evidence>
<keyword evidence="1" id="KW-0694">RNA-binding</keyword>
<dbReference type="GO" id="GO:0004831">
    <property type="term" value="F:tyrosine-tRNA ligase activity"/>
    <property type="evidence" value="ECO:0007669"/>
    <property type="project" value="UniProtKB-EC"/>
</dbReference>
<dbReference type="Gene3D" id="3.10.290.10">
    <property type="entry name" value="RNA-binding S4 domain"/>
    <property type="match status" value="1"/>
</dbReference>
<evidence type="ECO:0000313" key="3">
    <source>
        <dbReference type="Proteomes" id="UP000698963"/>
    </source>
</evidence>
<reference evidence="2" key="1">
    <citation type="journal article" date="2021" name="PeerJ">
        <title>Extensive microbial diversity within the chicken gut microbiome revealed by metagenomics and culture.</title>
        <authorList>
            <person name="Gilroy R."/>
            <person name="Ravi A."/>
            <person name="Getino M."/>
            <person name="Pursley I."/>
            <person name="Horton D.L."/>
            <person name="Alikhan N.F."/>
            <person name="Baker D."/>
            <person name="Gharbi K."/>
            <person name="Hall N."/>
            <person name="Watson M."/>
            <person name="Adriaenssens E.M."/>
            <person name="Foster-Nyarko E."/>
            <person name="Jarju S."/>
            <person name="Secka A."/>
            <person name="Antonio M."/>
            <person name="Oren A."/>
            <person name="Chaudhuri R.R."/>
            <person name="La Ragione R."/>
            <person name="Hildebrand F."/>
            <person name="Pallen M.J."/>
        </authorList>
    </citation>
    <scope>NUCLEOTIDE SEQUENCE</scope>
    <source>
        <strain evidence="2">ChiGjej2B2-19336</strain>
    </source>
</reference>
<name>A0A921AYE2_9BACT</name>
<reference evidence="2" key="2">
    <citation type="submission" date="2021-09" db="EMBL/GenBank/DDBJ databases">
        <authorList>
            <person name="Gilroy R."/>
        </authorList>
    </citation>
    <scope>NUCLEOTIDE SEQUENCE</scope>
    <source>
        <strain evidence="2">ChiGjej2B2-19336</strain>
    </source>
</reference>
<dbReference type="SUPFAM" id="SSF55174">
    <property type="entry name" value="Alpha-L RNA-binding motif"/>
    <property type="match status" value="1"/>
</dbReference>
<dbReference type="CDD" id="cd00165">
    <property type="entry name" value="S4"/>
    <property type="match status" value="1"/>
</dbReference>
<proteinExistence type="predicted"/>